<keyword evidence="5 11" id="KW-0460">Magnesium</keyword>
<keyword evidence="3 11" id="KW-0547">Nucleotide-binding</keyword>
<dbReference type="RefSeq" id="WP_132145054.1">
    <property type="nucleotide sequence ID" value="NZ_SMCS01000005.1"/>
</dbReference>
<keyword evidence="2 11" id="KW-0479">Metal-binding</keyword>
<feature type="domain" description="Non-canonical purine NTP phosphatase/PRRC1" evidence="12">
    <location>
        <begin position="11"/>
        <end position="173"/>
    </location>
</feature>
<evidence type="ECO:0000259" key="12">
    <source>
        <dbReference type="Pfam" id="PF01931"/>
    </source>
</evidence>
<dbReference type="Proteomes" id="UP000295645">
    <property type="component" value="Unassembled WGS sequence"/>
</dbReference>
<sequence length="192" mass="20423">MSHTKLRVLVGSHNPVKINAVRGAIAPLYPNRIVECEGIHAPSGVRDQPMTQAETREGALNRLAYLRDRGGADLYVSMEGGIDVLEDGPATFAYVAVADAMRLSVGRTAALSLPAHVYAALESGDELGIVMDRLFGTDNIKQKGGTVALVTNGNETRESVYTQALVLAMAPFLHPEFYDARGTSPGAVVSSE</sequence>
<proteinExistence type="inferred from homology"/>
<comment type="subunit">
    <text evidence="11">Homodimer.</text>
</comment>
<dbReference type="AlphaFoldDB" id="A0A4R3YL94"/>
<keyword evidence="4 11" id="KW-0378">Hydrolase</keyword>
<evidence type="ECO:0000256" key="5">
    <source>
        <dbReference type="ARBA" id="ARBA00022842"/>
    </source>
</evidence>
<evidence type="ECO:0000256" key="9">
    <source>
        <dbReference type="ARBA" id="ARBA00048781"/>
    </source>
</evidence>
<dbReference type="GO" id="GO:0046872">
    <property type="term" value="F:metal ion binding"/>
    <property type="evidence" value="ECO:0007669"/>
    <property type="project" value="UniProtKB-KW"/>
</dbReference>
<dbReference type="EC" id="3.6.1.73" evidence="11"/>
<comment type="catalytic activity">
    <reaction evidence="9 11">
        <text>XTP + H2O = XDP + phosphate + H(+)</text>
        <dbReference type="Rhea" id="RHEA:28406"/>
        <dbReference type="ChEBI" id="CHEBI:15377"/>
        <dbReference type="ChEBI" id="CHEBI:15378"/>
        <dbReference type="ChEBI" id="CHEBI:43474"/>
        <dbReference type="ChEBI" id="CHEBI:59884"/>
        <dbReference type="ChEBI" id="CHEBI:61314"/>
        <dbReference type="EC" id="3.6.1.73"/>
    </reaction>
</comment>
<dbReference type="Pfam" id="PF01931">
    <property type="entry name" value="NTPase_I-T"/>
    <property type="match status" value="1"/>
</dbReference>
<dbReference type="Gene3D" id="3.90.950.10">
    <property type="match status" value="1"/>
</dbReference>
<gene>
    <name evidence="13" type="ORF">EC912_105197</name>
</gene>
<dbReference type="OrthoDB" id="6334099at2"/>
<comment type="caution">
    <text evidence="11">Lacks conserved residue(s) required for the propagation of feature annotation.</text>
</comment>
<dbReference type="PANTHER" id="PTHR34699:SF2">
    <property type="entry name" value="NON-CANONICAL PURINE NTP PHOSPHATASE_PRRC1 DOMAIN-CONTAINING PROTEIN"/>
    <property type="match status" value="1"/>
</dbReference>
<dbReference type="NCBIfam" id="TIGR00258">
    <property type="entry name" value="inosine/xanthosine triphosphatase"/>
    <property type="match status" value="1"/>
</dbReference>
<evidence type="ECO:0000256" key="8">
    <source>
        <dbReference type="ARBA" id="ARBA00048174"/>
    </source>
</evidence>
<comment type="caution">
    <text evidence="13">The sequence shown here is derived from an EMBL/GenBank/DDBJ whole genome shotgun (WGS) entry which is preliminary data.</text>
</comment>
<comment type="similarity">
    <text evidence="10 11">Belongs to the YjjX NTPase family.</text>
</comment>
<dbReference type="HAMAP" id="MF_00648">
    <property type="entry name" value="Non_canon_purine_NTPase_YjjX"/>
    <property type="match status" value="1"/>
</dbReference>
<reference evidence="13 14" key="1">
    <citation type="submission" date="2019-03" db="EMBL/GenBank/DDBJ databases">
        <title>Above-ground endophytic microbial communities from plants in different locations in the United States.</title>
        <authorList>
            <person name="Frank C."/>
        </authorList>
    </citation>
    <scope>NUCLEOTIDE SEQUENCE [LARGE SCALE GENOMIC DNA]</scope>
    <source>
        <strain evidence="13 14">LP_13_YM</strain>
    </source>
</reference>
<dbReference type="NCBIfam" id="NF003459">
    <property type="entry name" value="PRK05074.1"/>
    <property type="match status" value="1"/>
</dbReference>
<evidence type="ECO:0000256" key="3">
    <source>
        <dbReference type="ARBA" id="ARBA00022741"/>
    </source>
</evidence>
<keyword evidence="6 11" id="KW-0546">Nucleotide metabolism</keyword>
<evidence type="ECO:0000256" key="7">
    <source>
        <dbReference type="ARBA" id="ARBA00023211"/>
    </source>
</evidence>
<evidence type="ECO:0000256" key="2">
    <source>
        <dbReference type="ARBA" id="ARBA00022723"/>
    </source>
</evidence>
<comment type="cofactor">
    <cofactor evidence="1">
        <name>Mn(2+)</name>
        <dbReference type="ChEBI" id="CHEBI:29035"/>
    </cofactor>
</comment>
<comment type="function">
    <text evidence="11">Phosphatase that hydrolyzes non-canonical purine nucleotides such as XTP and ITP to their respective diphosphate derivatives. Probably excludes non-canonical purines from DNA/RNA precursor pool, thus preventing their incorporation into DNA/RNA and avoiding chromosomal lesions.</text>
</comment>
<evidence type="ECO:0000313" key="13">
    <source>
        <dbReference type="EMBL" id="TCV93337.1"/>
    </source>
</evidence>
<dbReference type="InterPro" id="IPR029001">
    <property type="entry name" value="ITPase-like_fam"/>
</dbReference>
<evidence type="ECO:0000256" key="6">
    <source>
        <dbReference type="ARBA" id="ARBA00023080"/>
    </source>
</evidence>
<protein>
    <recommendedName>
        <fullName evidence="11">Inosine/xanthosine triphosphatase</fullName>
        <shortName evidence="11">ITPase/XTPase</shortName>
        <ecNumber evidence="11">3.6.1.73</ecNumber>
    </recommendedName>
    <alternativeName>
        <fullName evidence="11">Non-canonical purine NTP phosphatase</fullName>
    </alternativeName>
    <alternativeName>
        <fullName evidence="11">Non-standard purine NTP phosphatase</fullName>
    </alternativeName>
    <alternativeName>
        <fullName evidence="11">Nucleoside-triphosphate phosphatase</fullName>
        <shortName evidence="11">NTPase</shortName>
    </alternativeName>
</protein>
<dbReference type="GO" id="GO:0000166">
    <property type="term" value="F:nucleotide binding"/>
    <property type="evidence" value="ECO:0007669"/>
    <property type="project" value="UniProtKB-KW"/>
</dbReference>
<dbReference type="PANTHER" id="PTHR34699">
    <property type="match status" value="1"/>
</dbReference>
<keyword evidence="14" id="KW-1185">Reference proteome</keyword>
<dbReference type="GO" id="GO:0103023">
    <property type="term" value="F:ITPase activity"/>
    <property type="evidence" value="ECO:0007669"/>
    <property type="project" value="UniProtKB-EC"/>
</dbReference>
<evidence type="ECO:0000256" key="11">
    <source>
        <dbReference type="HAMAP-Rule" id="MF_00648"/>
    </source>
</evidence>
<dbReference type="SUPFAM" id="SSF52972">
    <property type="entry name" value="ITPase-like"/>
    <property type="match status" value="1"/>
</dbReference>
<dbReference type="GO" id="GO:0009117">
    <property type="term" value="P:nucleotide metabolic process"/>
    <property type="evidence" value="ECO:0007669"/>
    <property type="project" value="UniProtKB-KW"/>
</dbReference>
<dbReference type="EMBL" id="SMCS01000005">
    <property type="protein sequence ID" value="TCV93337.1"/>
    <property type="molecule type" value="Genomic_DNA"/>
</dbReference>
<organism evidence="13 14">
    <name type="scientific">Luteibacter rhizovicinus</name>
    <dbReference type="NCBI Taxonomy" id="242606"/>
    <lineage>
        <taxon>Bacteria</taxon>
        <taxon>Pseudomonadati</taxon>
        <taxon>Pseudomonadota</taxon>
        <taxon>Gammaproteobacteria</taxon>
        <taxon>Lysobacterales</taxon>
        <taxon>Rhodanobacteraceae</taxon>
        <taxon>Luteibacter</taxon>
    </lineage>
</organism>
<dbReference type="GO" id="GO:0006772">
    <property type="term" value="P:thiamine metabolic process"/>
    <property type="evidence" value="ECO:0007669"/>
    <property type="project" value="TreeGrafter"/>
</dbReference>
<dbReference type="InterPro" id="IPR002786">
    <property type="entry name" value="Non_canon_purine_NTPase"/>
</dbReference>
<evidence type="ECO:0000256" key="10">
    <source>
        <dbReference type="ARBA" id="ARBA00060855"/>
    </source>
</evidence>
<name>A0A4R3YL94_9GAMM</name>
<evidence type="ECO:0000313" key="14">
    <source>
        <dbReference type="Proteomes" id="UP000295645"/>
    </source>
</evidence>
<dbReference type="InterPro" id="IPR026533">
    <property type="entry name" value="NTPase/PRRC1"/>
</dbReference>
<comment type="catalytic activity">
    <reaction evidence="8 11">
        <text>ITP + H2O = IDP + phosphate + H(+)</text>
        <dbReference type="Rhea" id="RHEA:28330"/>
        <dbReference type="ChEBI" id="CHEBI:15377"/>
        <dbReference type="ChEBI" id="CHEBI:15378"/>
        <dbReference type="ChEBI" id="CHEBI:43474"/>
        <dbReference type="ChEBI" id="CHEBI:58280"/>
        <dbReference type="ChEBI" id="CHEBI:61402"/>
        <dbReference type="EC" id="3.6.1.73"/>
    </reaction>
</comment>
<comment type="cofactor">
    <cofactor evidence="11">
        <name>Mg(2+)</name>
        <dbReference type="ChEBI" id="CHEBI:18420"/>
    </cofactor>
    <cofactor evidence="11">
        <name>Mn(2+)</name>
        <dbReference type="ChEBI" id="CHEBI:29035"/>
    </cofactor>
    <text evidence="11">Binds 1 divalent metal cation per subunit; can use either Mg(2+) or Mn(2+).</text>
</comment>
<accession>A0A4R3YL94</accession>
<evidence type="ECO:0000256" key="4">
    <source>
        <dbReference type="ARBA" id="ARBA00022801"/>
    </source>
</evidence>
<dbReference type="FunFam" id="3.90.950.10:FF:000002">
    <property type="entry name" value="Inosine/xanthosine triphosphatase"/>
    <property type="match status" value="1"/>
</dbReference>
<dbReference type="InterPro" id="IPR050299">
    <property type="entry name" value="YjjX_NTPase"/>
</dbReference>
<evidence type="ECO:0000256" key="1">
    <source>
        <dbReference type="ARBA" id="ARBA00001936"/>
    </source>
</evidence>
<keyword evidence="7 11" id="KW-0464">Manganese</keyword>